<accession>A0A1I8AY76</accession>
<evidence type="ECO:0000256" key="11">
    <source>
        <dbReference type="ARBA" id="ARBA00023315"/>
    </source>
</evidence>
<dbReference type="GO" id="GO:0045944">
    <property type="term" value="P:positive regulation of transcription by RNA polymerase II"/>
    <property type="evidence" value="ECO:0007669"/>
    <property type="project" value="TreeGrafter"/>
</dbReference>
<dbReference type="InterPro" id="IPR000182">
    <property type="entry name" value="GNAT_dom"/>
</dbReference>
<dbReference type="SMART" id="SM00297">
    <property type="entry name" value="BROMO"/>
    <property type="match status" value="1"/>
</dbReference>
<dbReference type="PROSITE" id="PS51186">
    <property type="entry name" value="GNAT"/>
    <property type="match status" value="1"/>
</dbReference>
<dbReference type="PANTHER" id="PTHR45750">
    <property type="entry name" value="GH11602P"/>
    <property type="match status" value="1"/>
</dbReference>
<dbReference type="GO" id="GO:0005634">
    <property type="term" value="C:nucleus"/>
    <property type="evidence" value="ECO:0007669"/>
    <property type="project" value="UniProtKB-SubCell"/>
</dbReference>
<evidence type="ECO:0000259" key="13">
    <source>
        <dbReference type="PROSITE" id="PS50014"/>
    </source>
</evidence>
<dbReference type="GO" id="GO:0140672">
    <property type="term" value="C:ATAC complex"/>
    <property type="evidence" value="ECO:0007669"/>
    <property type="project" value="TreeGrafter"/>
</dbReference>
<keyword evidence="8" id="KW-0010">Activator</keyword>
<name>A0A1I8AY76_MELHA</name>
<comment type="similarity">
    <text evidence="2">Belongs to the acetyltransferase family. GCN5 subfamily.</text>
</comment>
<dbReference type="InterPro" id="IPR037800">
    <property type="entry name" value="GCN5"/>
</dbReference>
<evidence type="ECO:0000256" key="6">
    <source>
        <dbReference type="ARBA" id="ARBA00023015"/>
    </source>
</evidence>
<dbReference type="Gene3D" id="3.40.630.30">
    <property type="match status" value="1"/>
</dbReference>
<dbReference type="Pfam" id="PF00583">
    <property type="entry name" value="Acetyltransf_1"/>
    <property type="match status" value="1"/>
</dbReference>
<evidence type="ECO:0000256" key="5">
    <source>
        <dbReference type="ARBA" id="ARBA00022853"/>
    </source>
</evidence>
<evidence type="ECO:0000256" key="4">
    <source>
        <dbReference type="ARBA" id="ARBA00022679"/>
    </source>
</evidence>
<dbReference type="Proteomes" id="UP000095281">
    <property type="component" value="Unplaced"/>
</dbReference>
<feature type="domain" description="Bromo" evidence="13">
    <location>
        <begin position="159"/>
        <end position="229"/>
    </location>
</feature>
<evidence type="ECO:0000256" key="2">
    <source>
        <dbReference type="ARBA" id="ARBA00008607"/>
    </source>
</evidence>
<dbReference type="SUPFAM" id="SSF47370">
    <property type="entry name" value="Bromodomain"/>
    <property type="match status" value="1"/>
</dbReference>
<keyword evidence="7 12" id="KW-0103">Bromodomain</keyword>
<dbReference type="PANTHER" id="PTHR45750:SF3">
    <property type="entry name" value="HISTONE ACETYLTRANSFERASE"/>
    <property type="match status" value="1"/>
</dbReference>
<evidence type="ECO:0000313" key="16">
    <source>
        <dbReference type="WBParaSite" id="MhA1_Contig1067.frz3.gene11"/>
    </source>
</evidence>
<evidence type="ECO:0000256" key="1">
    <source>
        <dbReference type="ARBA" id="ARBA00004123"/>
    </source>
</evidence>
<dbReference type="EC" id="2.3.1.48" evidence="3"/>
<keyword evidence="15" id="KW-1185">Reference proteome</keyword>
<evidence type="ECO:0000256" key="12">
    <source>
        <dbReference type="PROSITE-ProRule" id="PRU00035"/>
    </source>
</evidence>
<keyword evidence="6" id="KW-0805">Transcription regulation</keyword>
<dbReference type="PROSITE" id="PS00633">
    <property type="entry name" value="BROMODOMAIN_1"/>
    <property type="match status" value="1"/>
</dbReference>
<dbReference type="Pfam" id="PF00439">
    <property type="entry name" value="Bromodomain"/>
    <property type="match status" value="1"/>
</dbReference>
<dbReference type="PRINTS" id="PR00503">
    <property type="entry name" value="BROMODOMAIN"/>
</dbReference>
<dbReference type="Gene3D" id="1.20.920.10">
    <property type="entry name" value="Bromodomain-like"/>
    <property type="match status" value="1"/>
</dbReference>
<dbReference type="InterPro" id="IPR016181">
    <property type="entry name" value="Acyl_CoA_acyltransferase"/>
</dbReference>
<comment type="subcellular location">
    <subcellularLocation>
        <location evidence="1">Nucleus</location>
    </subcellularLocation>
</comment>
<protein>
    <recommendedName>
        <fullName evidence="3">histone acetyltransferase</fullName>
        <ecNumber evidence="3">2.3.1.48</ecNumber>
    </recommendedName>
</protein>
<keyword evidence="9" id="KW-0804">Transcription</keyword>
<dbReference type="InterPro" id="IPR001487">
    <property type="entry name" value="Bromodomain"/>
</dbReference>
<dbReference type="GO" id="GO:0010484">
    <property type="term" value="F:histone H3 acetyltransferase activity"/>
    <property type="evidence" value="ECO:0007669"/>
    <property type="project" value="TreeGrafter"/>
</dbReference>
<evidence type="ECO:0000256" key="10">
    <source>
        <dbReference type="ARBA" id="ARBA00023242"/>
    </source>
</evidence>
<dbReference type="PROSITE" id="PS50014">
    <property type="entry name" value="BROMODOMAIN_2"/>
    <property type="match status" value="1"/>
</dbReference>
<keyword evidence="5" id="KW-0156">Chromatin regulator</keyword>
<sequence>MPREYVTRIVFDRSHTNLIIYKKDKGIIAGICYRLFKEQGFAEIVFCAVTADEQVKGYGTHMMNHLKDYMVGKLNIFHLLTYADEFAIGYFIKQDFITEFALPVSRYKDGQPLCLEQIKGNETLSNIEDLKKVEKEQSKYQQTGETLQKHFRLILQKLKDDKNSWPFRECVDSDSVPDYHNIINFPIDLGIISQKFEDGFYTCERMLIADLKRMFFNCYKFNSPNSPYYYHGYKLNELCLKLSKIYFPYLKLQPTLPEIKPQFIP</sequence>
<evidence type="ECO:0000256" key="3">
    <source>
        <dbReference type="ARBA" id="ARBA00013184"/>
    </source>
</evidence>
<evidence type="ECO:0000256" key="8">
    <source>
        <dbReference type="ARBA" id="ARBA00023159"/>
    </source>
</evidence>
<organism evidence="15 16">
    <name type="scientific">Meloidogyne hapla</name>
    <name type="common">Root-knot nematode worm</name>
    <dbReference type="NCBI Taxonomy" id="6305"/>
    <lineage>
        <taxon>Eukaryota</taxon>
        <taxon>Metazoa</taxon>
        <taxon>Ecdysozoa</taxon>
        <taxon>Nematoda</taxon>
        <taxon>Chromadorea</taxon>
        <taxon>Rhabditida</taxon>
        <taxon>Tylenchina</taxon>
        <taxon>Tylenchomorpha</taxon>
        <taxon>Tylenchoidea</taxon>
        <taxon>Meloidogynidae</taxon>
        <taxon>Meloidogyninae</taxon>
        <taxon>Meloidogyne</taxon>
    </lineage>
</organism>
<evidence type="ECO:0000259" key="14">
    <source>
        <dbReference type="PROSITE" id="PS51186"/>
    </source>
</evidence>
<keyword evidence="10" id="KW-0539">Nucleus</keyword>
<reference evidence="16" key="1">
    <citation type="submission" date="2016-11" db="UniProtKB">
        <authorList>
            <consortium name="WormBaseParasite"/>
        </authorList>
    </citation>
    <scope>IDENTIFICATION</scope>
</reference>
<dbReference type="WBParaSite" id="MhA1_Contig1067.frz3.gene11">
    <property type="protein sequence ID" value="MhA1_Contig1067.frz3.gene11"/>
    <property type="gene ID" value="MhA1_Contig1067.frz3.gene11"/>
</dbReference>
<dbReference type="SUPFAM" id="SSF55729">
    <property type="entry name" value="Acyl-CoA N-acyltransferases (Nat)"/>
    <property type="match status" value="1"/>
</dbReference>
<dbReference type="InterPro" id="IPR036427">
    <property type="entry name" value="Bromodomain-like_sf"/>
</dbReference>
<dbReference type="AlphaFoldDB" id="A0A1I8AY76"/>
<evidence type="ECO:0000256" key="9">
    <source>
        <dbReference type="ARBA" id="ARBA00023163"/>
    </source>
</evidence>
<proteinExistence type="inferred from homology"/>
<dbReference type="InterPro" id="IPR018359">
    <property type="entry name" value="Bromodomain_CS"/>
</dbReference>
<keyword evidence="4" id="KW-0808">Transferase</keyword>
<dbReference type="OMA" id="DSGHYTH"/>
<keyword evidence="11" id="KW-0012">Acyltransferase</keyword>
<dbReference type="CDD" id="cd04301">
    <property type="entry name" value="NAT_SF"/>
    <property type="match status" value="1"/>
</dbReference>
<feature type="domain" description="N-acetyltransferase" evidence="14">
    <location>
        <begin position="1"/>
        <end position="114"/>
    </location>
</feature>
<evidence type="ECO:0000313" key="15">
    <source>
        <dbReference type="Proteomes" id="UP000095281"/>
    </source>
</evidence>
<evidence type="ECO:0000256" key="7">
    <source>
        <dbReference type="ARBA" id="ARBA00023117"/>
    </source>
</evidence>